<dbReference type="RefSeq" id="WP_102113807.1">
    <property type="nucleotide sequence ID" value="NZ_BMGN01000006.1"/>
</dbReference>
<dbReference type="KEGG" id="ncb:C0V82_17890"/>
<keyword evidence="1 2" id="KW-0732">Signal</keyword>
<proteinExistence type="predicted"/>
<organism evidence="3 4">
    <name type="scientific">Niveispirillum cyanobacteriorum</name>
    <dbReference type="NCBI Taxonomy" id="1612173"/>
    <lineage>
        <taxon>Bacteria</taxon>
        <taxon>Pseudomonadati</taxon>
        <taxon>Pseudomonadota</taxon>
        <taxon>Alphaproteobacteria</taxon>
        <taxon>Rhodospirillales</taxon>
        <taxon>Azospirillaceae</taxon>
        <taxon>Niveispirillum</taxon>
    </lineage>
</organism>
<dbReference type="PANTHER" id="PTHR30006">
    <property type="entry name" value="THIAMINE-BINDING PERIPLASMIC PROTEIN-RELATED"/>
    <property type="match status" value="1"/>
</dbReference>
<reference evidence="3 4" key="1">
    <citation type="submission" date="2017-12" db="EMBL/GenBank/DDBJ databases">
        <title>Genomes of bacteria within cyanobacterial aggregates.</title>
        <authorList>
            <person name="Cai H."/>
        </authorList>
    </citation>
    <scope>NUCLEOTIDE SEQUENCE [LARGE SCALE GENOMIC DNA]</scope>
    <source>
        <strain evidence="3 4">TH16</strain>
    </source>
</reference>
<dbReference type="AlphaFoldDB" id="A0A2K9NIY4"/>
<dbReference type="GO" id="GO:0030288">
    <property type="term" value="C:outer membrane-bounded periplasmic space"/>
    <property type="evidence" value="ECO:0007669"/>
    <property type="project" value="TreeGrafter"/>
</dbReference>
<evidence type="ECO:0000256" key="2">
    <source>
        <dbReference type="SAM" id="SignalP"/>
    </source>
</evidence>
<feature type="signal peptide" evidence="2">
    <location>
        <begin position="1"/>
        <end position="36"/>
    </location>
</feature>
<dbReference type="Proteomes" id="UP000234752">
    <property type="component" value="Chromosome eg_2"/>
</dbReference>
<evidence type="ECO:0000256" key="1">
    <source>
        <dbReference type="ARBA" id="ARBA00022729"/>
    </source>
</evidence>
<accession>A0A2K9NIY4</accession>
<dbReference type="PROSITE" id="PS51318">
    <property type="entry name" value="TAT"/>
    <property type="match status" value="1"/>
</dbReference>
<dbReference type="Pfam" id="PF13416">
    <property type="entry name" value="SBP_bac_8"/>
    <property type="match status" value="1"/>
</dbReference>
<protein>
    <submittedName>
        <fullName evidence="3">ABC transporter substrate-binding protein</fullName>
    </submittedName>
</protein>
<dbReference type="PANTHER" id="PTHR30006:SF25">
    <property type="entry name" value="PHOSPHOGLYCERATE TRANSPORT REGULATORY PROTEIN PGTC"/>
    <property type="match status" value="1"/>
</dbReference>
<dbReference type="InterPro" id="IPR006311">
    <property type="entry name" value="TAT_signal"/>
</dbReference>
<sequence>MMKDRSPATPCPPIPSRRQIMAGIAAAALLPGMARADDPVTASKAESGLLIYSIMAEYNWRPLLRGFQALYPWIKVNCLDMGPSEVFERYYAETSVNRASADIIVSSAADAWMRFAAKGSIGAHVSREDGSLPAWSRPMPGLYTLSADPMVMIYNKLLLKPDQYPDGLNRLAALAEENPLKFRKRVTTYDAAAHALAYAVHWAAITSGRPGGWDLMQRLSPAVRVESGGAAMMEKVTTGEYLVGFNVSAVTVWPQMATKGRSEIVDWTLDKDGTVLVPRGMAVTAGSRSPASARLMLDYLLSHDGQVAAAQGGLMPYRSDVRPDEVPYLTYDGLVRRLGGEDRIVHVSYDPTMLDHYQDFIARWNATFKARR</sequence>
<keyword evidence="4" id="KW-1185">Reference proteome</keyword>
<evidence type="ECO:0000313" key="3">
    <source>
        <dbReference type="EMBL" id="AUN32265.1"/>
    </source>
</evidence>
<gene>
    <name evidence="3" type="ORF">C0V82_17890</name>
</gene>
<dbReference type="OrthoDB" id="8673316at2"/>
<dbReference type="Gene3D" id="3.40.190.10">
    <property type="entry name" value="Periplasmic binding protein-like II"/>
    <property type="match status" value="2"/>
</dbReference>
<name>A0A2K9NIY4_9PROT</name>
<dbReference type="EMBL" id="CP025612">
    <property type="protein sequence ID" value="AUN32265.1"/>
    <property type="molecule type" value="Genomic_DNA"/>
</dbReference>
<dbReference type="InterPro" id="IPR006059">
    <property type="entry name" value="SBP"/>
</dbReference>
<feature type="chain" id="PRO_5014649144" evidence="2">
    <location>
        <begin position="37"/>
        <end position="372"/>
    </location>
</feature>
<evidence type="ECO:0000313" key="4">
    <source>
        <dbReference type="Proteomes" id="UP000234752"/>
    </source>
</evidence>
<dbReference type="SUPFAM" id="SSF53850">
    <property type="entry name" value="Periplasmic binding protein-like II"/>
    <property type="match status" value="1"/>
</dbReference>